<evidence type="ECO:0008006" key="4">
    <source>
        <dbReference type="Google" id="ProtNLM"/>
    </source>
</evidence>
<gene>
    <name evidence="2" type="ORF">HMPREF0446_00654</name>
</gene>
<accession>D0BL19</accession>
<proteinExistence type="predicted"/>
<protein>
    <recommendedName>
        <fullName evidence="4">Protein TraX</fullName>
    </recommendedName>
</protein>
<keyword evidence="1" id="KW-0812">Transmembrane</keyword>
<dbReference type="HOGENOM" id="CLU_1041164_0_0_9"/>
<evidence type="ECO:0000256" key="1">
    <source>
        <dbReference type="SAM" id="Phobius"/>
    </source>
</evidence>
<keyword evidence="1" id="KW-1133">Transmembrane helix</keyword>
<dbReference type="RefSeq" id="WP_020991309.1">
    <property type="nucleotide sequence ID" value="NZ_KI391971.1"/>
</dbReference>
<reference evidence="2" key="1">
    <citation type="submission" date="2009-09" db="EMBL/GenBank/DDBJ databases">
        <authorList>
            <consortium name="The Broad Institute Genome Sequencing Platform"/>
            <person name="Ward D."/>
            <person name="Feldgarden M."/>
            <person name="Earl A."/>
            <person name="Young S.K."/>
            <person name="Zeng Q."/>
            <person name="Koehrsen M."/>
            <person name="Alvarado L."/>
            <person name="Berlin A."/>
            <person name="Bochicchio J."/>
            <person name="Borenstein D."/>
            <person name="Chapman S.B."/>
            <person name="Chen Z."/>
            <person name="Engels R."/>
            <person name="Freedman E."/>
            <person name="Gellesch M."/>
            <person name="Goldberg J."/>
            <person name="Griggs A."/>
            <person name="Gujja S."/>
            <person name="Heilman E."/>
            <person name="Heiman D."/>
            <person name="Hepburn T."/>
            <person name="Howarth C."/>
            <person name="Jen D."/>
            <person name="Larson L."/>
            <person name="Lewis B."/>
            <person name="Mehta T."/>
            <person name="Park D."/>
            <person name="Pearson M."/>
            <person name="Roberts A."/>
            <person name="Saif S."/>
            <person name="Shea T."/>
            <person name="Shenoy N."/>
            <person name="Sisk P."/>
            <person name="Stolte C."/>
            <person name="Sykes S."/>
            <person name="Thomson T."/>
            <person name="Walk T."/>
            <person name="White J."/>
            <person name="Yandava C."/>
            <person name="Sibley C.D."/>
            <person name="Field T.R."/>
            <person name="Grinwis M."/>
            <person name="Eshaghurshan C.S."/>
            <person name="Surette M.G."/>
            <person name="Haas B."/>
            <person name="Nusbaum C."/>
            <person name="Birren B."/>
        </authorList>
    </citation>
    <scope>NUCLEOTIDE SEQUENCE [LARGE SCALE GENOMIC DNA]</scope>
    <source>
        <strain evidence="2">ATCC 700633</strain>
    </source>
</reference>
<feature type="transmembrane region" description="Helical" evidence="1">
    <location>
        <begin position="64"/>
        <end position="82"/>
    </location>
</feature>
<keyword evidence="3" id="KW-1185">Reference proteome</keyword>
<keyword evidence="1" id="KW-0472">Membrane</keyword>
<comment type="caution">
    <text evidence="2">The sequence shown here is derived from an EMBL/GenBank/DDBJ whole genome shotgun (WGS) entry which is preliminary data.</text>
</comment>
<feature type="transmembrane region" description="Helical" evidence="1">
    <location>
        <begin position="94"/>
        <end position="114"/>
    </location>
</feature>
<name>D0BL19_9LACT</name>
<dbReference type="AlphaFoldDB" id="D0BL19"/>
<dbReference type="EMBL" id="ACRF02000013">
    <property type="protein sequence ID" value="EEW93772.2"/>
    <property type="molecule type" value="Genomic_DNA"/>
</dbReference>
<feature type="transmembrane region" description="Helical" evidence="1">
    <location>
        <begin position="34"/>
        <end position="52"/>
    </location>
</feature>
<dbReference type="Proteomes" id="UP000002939">
    <property type="component" value="Unassembled WGS sequence"/>
</dbReference>
<dbReference type="STRING" id="626369.HMPREF0446_00654"/>
<feature type="transmembrane region" description="Helical" evidence="1">
    <location>
        <begin position="12"/>
        <end position="28"/>
    </location>
</feature>
<evidence type="ECO:0000313" key="3">
    <source>
        <dbReference type="Proteomes" id="UP000002939"/>
    </source>
</evidence>
<feature type="transmembrane region" description="Helical" evidence="1">
    <location>
        <begin position="126"/>
        <end position="150"/>
    </location>
</feature>
<dbReference type="eggNOG" id="ENOG5031X62">
    <property type="taxonomic scope" value="Bacteria"/>
</dbReference>
<sequence>MKIYTHRSKLMYFAIFLMIIDSFRPLLFSLDTSLYLSIVGRIVYPILLFLFADSFYHTTNKKKIMIGLLLLSWLLSLGYGLIDHFIVPIGWQSYKNIFTTLLIVAMFNVGTDYLRKYRKQLGKKNYIPRFQGIVMILLPFILSFLVFEIGMFFLKPRFSKAIVYYIVGAVMLMLPSLFVVPTGVMMVILGWLFYIFRKRRGIQYLLILVYSIFSFLLHPYSLQWTMVFSIIAIHFCYREKKEKTNPTSDISE</sequence>
<organism evidence="2 3">
    <name type="scientific">Granulicatella elegans ATCC 700633</name>
    <dbReference type="NCBI Taxonomy" id="626369"/>
    <lineage>
        <taxon>Bacteria</taxon>
        <taxon>Bacillati</taxon>
        <taxon>Bacillota</taxon>
        <taxon>Bacilli</taxon>
        <taxon>Lactobacillales</taxon>
        <taxon>Carnobacteriaceae</taxon>
        <taxon>Granulicatella</taxon>
    </lineage>
</organism>
<dbReference type="OrthoDB" id="9781069at2"/>
<evidence type="ECO:0000313" key="2">
    <source>
        <dbReference type="EMBL" id="EEW93772.2"/>
    </source>
</evidence>
<feature type="transmembrane region" description="Helical" evidence="1">
    <location>
        <begin position="202"/>
        <end position="220"/>
    </location>
</feature>
<feature type="transmembrane region" description="Helical" evidence="1">
    <location>
        <begin position="162"/>
        <end position="195"/>
    </location>
</feature>
<reference evidence="2" key="2">
    <citation type="submission" date="2011-10" db="EMBL/GenBank/DDBJ databases">
        <title>The Genome Sequence of Granulicatella elegans ATCC 700633.</title>
        <authorList>
            <consortium name="The Broad Institute Genome Sequencing Platform"/>
            <consortium name="The Broad Institute Genome Sequencing Center for Infectious Disease"/>
            <person name="Earl A."/>
            <person name="Ward D."/>
            <person name="Feldgarden M."/>
            <person name="Gevers D."/>
            <person name="Sibley C.D."/>
            <person name="Field T.R."/>
            <person name="Grinwis M."/>
            <person name="Eshaghurshan C.S."/>
            <person name="Surette M.G."/>
            <person name="Young S.K."/>
            <person name="Zeng Q."/>
            <person name="Gargeya S."/>
            <person name="Fitzgerald M."/>
            <person name="Haas B."/>
            <person name="Abouelleil A."/>
            <person name="Alvarado L."/>
            <person name="Arachchi H.M."/>
            <person name="Berlin A."/>
            <person name="Brown A."/>
            <person name="Chapman S.B."/>
            <person name="Chen Z."/>
            <person name="Dunbar C."/>
            <person name="Freedman E."/>
            <person name="Gearin G."/>
            <person name="Goldberg J."/>
            <person name="Griggs A."/>
            <person name="Gujja S."/>
            <person name="Heiman D."/>
            <person name="Howarth C."/>
            <person name="Larson L."/>
            <person name="Lui A."/>
            <person name="MacDonald P.J.P."/>
            <person name="Montmayeur A."/>
            <person name="Murphy C."/>
            <person name="Neiman D."/>
            <person name="Pearson M."/>
            <person name="Priest M."/>
            <person name="Roberts A."/>
            <person name="Saif S."/>
            <person name="Shea T."/>
            <person name="Shenoy N."/>
            <person name="Sisk P."/>
            <person name="Stolte C."/>
            <person name="Sykes S."/>
            <person name="Wortman J."/>
            <person name="Nusbaum C."/>
            <person name="Birren B."/>
        </authorList>
    </citation>
    <scope>NUCLEOTIDE SEQUENCE [LARGE SCALE GENOMIC DNA]</scope>
    <source>
        <strain evidence="2">ATCC 700633</strain>
    </source>
</reference>